<evidence type="ECO:0000313" key="6">
    <source>
        <dbReference type="Proteomes" id="UP000190150"/>
    </source>
</evidence>
<evidence type="ECO:0000256" key="1">
    <source>
        <dbReference type="ARBA" id="ARBA00023015"/>
    </source>
</evidence>
<dbReference type="PROSITE" id="PS01124">
    <property type="entry name" value="HTH_ARAC_FAMILY_2"/>
    <property type="match status" value="1"/>
</dbReference>
<dbReference type="PANTHER" id="PTHR46796">
    <property type="entry name" value="HTH-TYPE TRANSCRIPTIONAL ACTIVATOR RHAS-RELATED"/>
    <property type="match status" value="1"/>
</dbReference>
<evidence type="ECO:0000259" key="4">
    <source>
        <dbReference type="PROSITE" id="PS01124"/>
    </source>
</evidence>
<dbReference type="OrthoDB" id="323290at2"/>
<protein>
    <submittedName>
        <fullName evidence="5">AraC-type DNA-binding protein</fullName>
    </submittedName>
</protein>
<evidence type="ECO:0000256" key="3">
    <source>
        <dbReference type="ARBA" id="ARBA00023163"/>
    </source>
</evidence>
<dbReference type="InterPro" id="IPR050204">
    <property type="entry name" value="AraC_XylS_family_regulators"/>
</dbReference>
<dbReference type="GO" id="GO:0043565">
    <property type="term" value="F:sequence-specific DNA binding"/>
    <property type="evidence" value="ECO:0007669"/>
    <property type="project" value="InterPro"/>
</dbReference>
<evidence type="ECO:0000313" key="5">
    <source>
        <dbReference type="EMBL" id="SKB36537.1"/>
    </source>
</evidence>
<keyword evidence="2 5" id="KW-0238">DNA-binding</keyword>
<dbReference type="EMBL" id="FUZF01000001">
    <property type="protein sequence ID" value="SKB36537.1"/>
    <property type="molecule type" value="Genomic_DNA"/>
</dbReference>
<dbReference type="AlphaFoldDB" id="A0A1T5ANY5"/>
<dbReference type="STRING" id="1513896.SAMN05660841_00042"/>
<dbReference type="Gene3D" id="1.10.10.60">
    <property type="entry name" value="Homeodomain-like"/>
    <property type="match status" value="1"/>
</dbReference>
<dbReference type="Proteomes" id="UP000190150">
    <property type="component" value="Unassembled WGS sequence"/>
</dbReference>
<dbReference type="InterPro" id="IPR018060">
    <property type="entry name" value="HTH_AraC"/>
</dbReference>
<keyword evidence="1" id="KW-0805">Transcription regulation</keyword>
<sequence>MPINFLQNIKSLFPSETIPAKDQSGFCNGIEPDYILKAYSFSCKDLGQHEALFNDGIPSLIVLPNRSDSVLLKQKGTTTSLGAAWLCCGVIKNTYWEIPPSMEDIFVFRFNPAYFYSILDVSTSVFLTKPVCDLNDVLTEKWISIFDNIFELKTLSEKVLFLEEALSASLVNGYFPPVLNVTIDYINAKRGNTNVVDILDQLGKRVSAKWLHRNFVKYMGISPKKYISLQRFIFTYQAYKSDESKNLADLVLSTGYYDYNHFSKDFKQYTGVAPTLYSWA</sequence>
<proteinExistence type="predicted"/>
<keyword evidence="6" id="KW-1185">Reference proteome</keyword>
<accession>A0A1T5ANY5</accession>
<evidence type="ECO:0000256" key="2">
    <source>
        <dbReference type="ARBA" id="ARBA00023125"/>
    </source>
</evidence>
<gene>
    <name evidence="5" type="ORF">SAMN05660841_00042</name>
</gene>
<feature type="domain" description="HTH araC/xylS-type" evidence="4">
    <location>
        <begin position="206"/>
        <end position="280"/>
    </location>
</feature>
<dbReference type="SMART" id="SM00342">
    <property type="entry name" value="HTH_ARAC"/>
    <property type="match status" value="1"/>
</dbReference>
<dbReference type="GO" id="GO:0003700">
    <property type="term" value="F:DNA-binding transcription factor activity"/>
    <property type="evidence" value="ECO:0007669"/>
    <property type="project" value="InterPro"/>
</dbReference>
<dbReference type="Pfam" id="PF12833">
    <property type="entry name" value="HTH_18"/>
    <property type="match status" value="1"/>
</dbReference>
<reference evidence="6" key="1">
    <citation type="submission" date="2017-02" db="EMBL/GenBank/DDBJ databases">
        <authorList>
            <person name="Varghese N."/>
            <person name="Submissions S."/>
        </authorList>
    </citation>
    <scope>NUCLEOTIDE SEQUENCE [LARGE SCALE GENOMIC DNA]</scope>
    <source>
        <strain evidence="6">DSM 24091</strain>
    </source>
</reference>
<name>A0A1T5ANY5_9SPHI</name>
<dbReference type="RefSeq" id="WP_079640411.1">
    <property type="nucleotide sequence ID" value="NZ_FUZF01000001.1"/>
</dbReference>
<organism evidence="5 6">
    <name type="scientific">Sphingobacterium nematocida</name>
    <dbReference type="NCBI Taxonomy" id="1513896"/>
    <lineage>
        <taxon>Bacteria</taxon>
        <taxon>Pseudomonadati</taxon>
        <taxon>Bacteroidota</taxon>
        <taxon>Sphingobacteriia</taxon>
        <taxon>Sphingobacteriales</taxon>
        <taxon>Sphingobacteriaceae</taxon>
        <taxon>Sphingobacterium</taxon>
    </lineage>
</organism>
<keyword evidence="3" id="KW-0804">Transcription</keyword>